<reference evidence="1 2" key="1">
    <citation type="submission" date="2017-01" db="EMBL/GenBank/DDBJ databases">
        <title>Genome analysis of Paenibacillus selenitrireducens ES3-24.</title>
        <authorList>
            <person name="Xu D."/>
            <person name="Yao R."/>
            <person name="Zheng S."/>
        </authorList>
    </citation>
    <scope>NUCLEOTIDE SEQUENCE [LARGE SCALE GENOMIC DNA]</scope>
    <source>
        <strain evidence="1 2">ES3-24</strain>
    </source>
</reference>
<protein>
    <submittedName>
        <fullName evidence="1">Uncharacterized protein</fullName>
    </submittedName>
</protein>
<dbReference type="EMBL" id="MSZX01000003">
    <property type="protein sequence ID" value="OPA79349.1"/>
    <property type="molecule type" value="Genomic_DNA"/>
</dbReference>
<organism evidence="1 2">
    <name type="scientific">Paenibacillus selenitireducens</name>
    <dbReference type="NCBI Taxonomy" id="1324314"/>
    <lineage>
        <taxon>Bacteria</taxon>
        <taxon>Bacillati</taxon>
        <taxon>Bacillota</taxon>
        <taxon>Bacilli</taxon>
        <taxon>Bacillales</taxon>
        <taxon>Paenibacillaceae</taxon>
        <taxon>Paenibacillus</taxon>
    </lineage>
</organism>
<proteinExistence type="predicted"/>
<dbReference type="AlphaFoldDB" id="A0A1T2XHI3"/>
<name>A0A1T2XHI3_9BACL</name>
<accession>A0A1T2XHI3</accession>
<evidence type="ECO:0000313" key="1">
    <source>
        <dbReference type="EMBL" id="OPA79349.1"/>
    </source>
</evidence>
<dbReference type="Proteomes" id="UP000190188">
    <property type="component" value="Unassembled WGS sequence"/>
</dbReference>
<keyword evidence="2" id="KW-1185">Reference proteome</keyword>
<dbReference type="STRING" id="1324314.BVG16_09710"/>
<gene>
    <name evidence="1" type="ORF">BVG16_09710</name>
</gene>
<sequence>MGGDWSKLHEGQKYGFTTRMTYIRKIYISGQECHFPCSGAVSRPNQNDIFTVMAVVGYGLCKRWQNKFWRIAKNNKIITT</sequence>
<evidence type="ECO:0000313" key="2">
    <source>
        <dbReference type="Proteomes" id="UP000190188"/>
    </source>
</evidence>
<comment type="caution">
    <text evidence="1">The sequence shown here is derived from an EMBL/GenBank/DDBJ whole genome shotgun (WGS) entry which is preliminary data.</text>
</comment>